<comment type="caution">
    <text evidence="2">The sequence shown here is derived from an EMBL/GenBank/DDBJ whole genome shotgun (WGS) entry which is preliminary data.</text>
</comment>
<dbReference type="Gene3D" id="1.10.10.2910">
    <property type="match status" value="1"/>
</dbReference>
<dbReference type="Proteomes" id="UP000557857">
    <property type="component" value="Unassembled WGS sequence"/>
</dbReference>
<evidence type="ECO:0000313" key="3">
    <source>
        <dbReference type="Proteomes" id="UP000557857"/>
    </source>
</evidence>
<dbReference type="EMBL" id="JABCAG010000021">
    <property type="protein sequence ID" value="NMP58500.1"/>
    <property type="molecule type" value="Genomic_DNA"/>
</dbReference>
<protein>
    <submittedName>
        <fullName evidence="2">ImmA/IrrE family metallo-endopeptidase</fullName>
    </submittedName>
</protein>
<dbReference type="RefSeq" id="WP_169058641.1">
    <property type="nucleotide sequence ID" value="NZ_JABCAG010000021.1"/>
</dbReference>
<proteinExistence type="predicted"/>
<evidence type="ECO:0000313" key="2">
    <source>
        <dbReference type="EMBL" id="NMP58500.1"/>
    </source>
</evidence>
<organism evidence="2 3">
    <name type="scientific">Enterococcus mundtii</name>
    <dbReference type="NCBI Taxonomy" id="53346"/>
    <lineage>
        <taxon>Bacteria</taxon>
        <taxon>Bacillati</taxon>
        <taxon>Bacillota</taxon>
        <taxon>Bacilli</taxon>
        <taxon>Lactobacillales</taxon>
        <taxon>Enterococcaceae</taxon>
        <taxon>Enterococcus</taxon>
    </lineage>
</organism>
<gene>
    <name evidence="2" type="ORF">HI921_08495</name>
</gene>
<evidence type="ECO:0000259" key="1">
    <source>
        <dbReference type="Pfam" id="PF06114"/>
    </source>
</evidence>
<dbReference type="AlphaFoldDB" id="A0A848MX64"/>
<dbReference type="InterPro" id="IPR010359">
    <property type="entry name" value="IrrE_HExxH"/>
</dbReference>
<accession>A0A848MX64</accession>
<reference evidence="2 3" key="1">
    <citation type="submission" date="2020-04" db="EMBL/GenBank/DDBJ databases">
        <authorList>
            <person name="Abaymova A."/>
            <person name="Teymurazov M."/>
            <person name="Tazyna O."/>
            <person name="Chatushin Y."/>
            <person name="Svetoch E."/>
            <person name="Pereligyn V."/>
            <person name="Pohylenko V."/>
            <person name="Platonov M."/>
            <person name="Kartsev N."/>
            <person name="Skryabin Y."/>
            <person name="Sizova A."/>
            <person name="Solomentsev V."/>
            <person name="Kislichkina A."/>
            <person name="Bogun A."/>
        </authorList>
    </citation>
    <scope>NUCLEOTIDE SEQUENCE [LARGE SCALE GENOMIC DNA]</scope>
    <source>
        <strain evidence="3">SCPM-O-B-8398 (E28)</strain>
    </source>
</reference>
<feature type="domain" description="IrrE N-terminal-like" evidence="1">
    <location>
        <begin position="90"/>
        <end position="198"/>
    </location>
</feature>
<sequence>MYNRETYEYREIDSYDYKLYSENAHSLLLVISDWAETPISEITYFQIVEFFVEHFEIEIIFFDSAQCPFESPYHFFNNKIYEVSSVFKKRVSGFTVTDGRSYKIFLQKYRNRQRIVFTLLHELVHIYFHCSDNSYTQIFASMDVDGHYPDEILPFEDEANVIASILYLNNEKLVEYFDEGLSFDLILVNHCISKRALHNRINNFLIYDLGLNPKVAFFNYLKPYREEVYGDYAITQIQTLMSMPKNLYF</sequence>
<name>A0A848MX64_ENTMU</name>
<dbReference type="Pfam" id="PF06114">
    <property type="entry name" value="Peptidase_M78"/>
    <property type="match status" value="1"/>
</dbReference>